<organism evidence="2 3">
    <name type="scientific">Elysia crispata</name>
    <name type="common">lettuce slug</name>
    <dbReference type="NCBI Taxonomy" id="231223"/>
    <lineage>
        <taxon>Eukaryota</taxon>
        <taxon>Metazoa</taxon>
        <taxon>Spiralia</taxon>
        <taxon>Lophotrochozoa</taxon>
        <taxon>Mollusca</taxon>
        <taxon>Gastropoda</taxon>
        <taxon>Heterobranchia</taxon>
        <taxon>Euthyneura</taxon>
        <taxon>Panpulmonata</taxon>
        <taxon>Sacoglossa</taxon>
        <taxon>Placobranchoidea</taxon>
        <taxon>Plakobranchidae</taxon>
        <taxon>Elysia</taxon>
    </lineage>
</organism>
<evidence type="ECO:0000313" key="3">
    <source>
        <dbReference type="Proteomes" id="UP001283361"/>
    </source>
</evidence>
<accession>A0AAE1DY40</accession>
<proteinExistence type="predicted"/>
<protein>
    <submittedName>
        <fullName evidence="2">Uncharacterized protein</fullName>
    </submittedName>
</protein>
<dbReference type="AlphaFoldDB" id="A0AAE1DY40"/>
<reference evidence="2" key="1">
    <citation type="journal article" date="2023" name="G3 (Bethesda)">
        <title>A reference genome for the long-term kleptoplast-retaining sea slug Elysia crispata morphotype clarki.</title>
        <authorList>
            <person name="Eastman K.E."/>
            <person name="Pendleton A.L."/>
            <person name="Shaikh M.A."/>
            <person name="Suttiyut T."/>
            <person name="Ogas R."/>
            <person name="Tomko P."/>
            <person name="Gavelis G."/>
            <person name="Widhalm J.R."/>
            <person name="Wisecaver J.H."/>
        </authorList>
    </citation>
    <scope>NUCLEOTIDE SEQUENCE</scope>
    <source>
        <strain evidence="2">ECLA1</strain>
    </source>
</reference>
<evidence type="ECO:0000313" key="2">
    <source>
        <dbReference type="EMBL" id="KAK3786992.1"/>
    </source>
</evidence>
<gene>
    <name evidence="2" type="ORF">RRG08_052625</name>
</gene>
<dbReference type="Proteomes" id="UP001283361">
    <property type="component" value="Unassembled WGS sequence"/>
</dbReference>
<name>A0AAE1DY40_9GAST</name>
<comment type="caution">
    <text evidence="2">The sequence shown here is derived from an EMBL/GenBank/DDBJ whole genome shotgun (WGS) entry which is preliminary data.</text>
</comment>
<sequence>MSVDGISFSSQKHTTNVQVVGPQNQHRPKLSQISEQTPGIPHSPHTKLFDERAPLRVAMCLLRQELTGSAVERG</sequence>
<feature type="region of interest" description="Disordered" evidence="1">
    <location>
        <begin position="1"/>
        <end position="47"/>
    </location>
</feature>
<keyword evidence="3" id="KW-1185">Reference proteome</keyword>
<evidence type="ECO:0000256" key="1">
    <source>
        <dbReference type="SAM" id="MobiDB-lite"/>
    </source>
</evidence>
<feature type="compositionally biased region" description="Polar residues" evidence="1">
    <location>
        <begin position="7"/>
        <end position="37"/>
    </location>
</feature>
<dbReference type="EMBL" id="JAWDGP010001916">
    <property type="protein sequence ID" value="KAK3786992.1"/>
    <property type="molecule type" value="Genomic_DNA"/>
</dbReference>